<organism evidence="2 3">
    <name type="scientific">Datura stramonium</name>
    <name type="common">Jimsonweed</name>
    <name type="synonym">Common thornapple</name>
    <dbReference type="NCBI Taxonomy" id="4076"/>
    <lineage>
        <taxon>Eukaryota</taxon>
        <taxon>Viridiplantae</taxon>
        <taxon>Streptophyta</taxon>
        <taxon>Embryophyta</taxon>
        <taxon>Tracheophyta</taxon>
        <taxon>Spermatophyta</taxon>
        <taxon>Magnoliopsida</taxon>
        <taxon>eudicotyledons</taxon>
        <taxon>Gunneridae</taxon>
        <taxon>Pentapetalae</taxon>
        <taxon>asterids</taxon>
        <taxon>lamiids</taxon>
        <taxon>Solanales</taxon>
        <taxon>Solanaceae</taxon>
        <taxon>Solanoideae</taxon>
        <taxon>Datureae</taxon>
        <taxon>Datura</taxon>
    </lineage>
</organism>
<evidence type="ECO:0000256" key="1">
    <source>
        <dbReference type="SAM" id="MobiDB-lite"/>
    </source>
</evidence>
<dbReference type="Proteomes" id="UP000823775">
    <property type="component" value="Unassembled WGS sequence"/>
</dbReference>
<dbReference type="EMBL" id="JACEIK010000141">
    <property type="protein sequence ID" value="MCD7450673.1"/>
    <property type="molecule type" value="Genomic_DNA"/>
</dbReference>
<evidence type="ECO:0000313" key="3">
    <source>
        <dbReference type="Proteomes" id="UP000823775"/>
    </source>
</evidence>
<sequence>MQCRRYHGPLISINGPLECSGLFRGFSQVSSFDASLKTVTVMRSYRRWCDSLFLRPLNKVSIPRGTGAPDDPSLKVTTHQDPNEGSLRDMSVRIALYHGEYAMSSFLMAFFEWGIFLQALSIGEGCSPSGLGLFTSLFKLGRWQVPRENGLRFELYTTTDLSDPLGAPMVH</sequence>
<protein>
    <submittedName>
        <fullName evidence="2">Uncharacterized protein</fullName>
    </submittedName>
</protein>
<keyword evidence="3" id="KW-1185">Reference proteome</keyword>
<name>A0ABS8RVT6_DATST</name>
<accession>A0ABS8RVT6</accession>
<reference evidence="2 3" key="1">
    <citation type="journal article" date="2021" name="BMC Genomics">
        <title>Datura genome reveals duplications of psychoactive alkaloid biosynthetic genes and high mutation rate following tissue culture.</title>
        <authorList>
            <person name="Rajewski A."/>
            <person name="Carter-House D."/>
            <person name="Stajich J."/>
            <person name="Litt A."/>
        </authorList>
    </citation>
    <scope>NUCLEOTIDE SEQUENCE [LARGE SCALE GENOMIC DNA]</scope>
    <source>
        <strain evidence="2">AR-01</strain>
    </source>
</reference>
<comment type="caution">
    <text evidence="2">The sequence shown here is derived from an EMBL/GenBank/DDBJ whole genome shotgun (WGS) entry which is preliminary data.</text>
</comment>
<evidence type="ECO:0000313" key="2">
    <source>
        <dbReference type="EMBL" id="MCD7450673.1"/>
    </source>
</evidence>
<gene>
    <name evidence="2" type="ORF">HAX54_007959</name>
</gene>
<feature type="region of interest" description="Disordered" evidence="1">
    <location>
        <begin position="64"/>
        <end position="83"/>
    </location>
</feature>
<proteinExistence type="predicted"/>